<feature type="transmembrane region" description="Helical" evidence="1">
    <location>
        <begin position="71"/>
        <end position="90"/>
    </location>
</feature>
<feature type="transmembrane region" description="Helical" evidence="1">
    <location>
        <begin position="110"/>
        <end position="136"/>
    </location>
</feature>
<evidence type="ECO:0000256" key="1">
    <source>
        <dbReference type="SAM" id="Phobius"/>
    </source>
</evidence>
<protein>
    <submittedName>
        <fullName evidence="2">Conserved putative membrane protein</fullName>
    </submittedName>
</protein>
<evidence type="ECO:0000313" key="2">
    <source>
        <dbReference type="EMBL" id="CDR33371.1"/>
    </source>
</evidence>
<sequence>MICENDHIKQDALQRDFVFDFEEALIQCERIFSRPLATNNLVKYNSFSSWRGRAICLVHAGKLLVREPFRLVKHVITIVIHLATLCLDLLNFLFSEDAREDMLGRITSNLFYIVNLMVRPIAFALDLLKLLGGFFIHPGMAITAIKI</sequence>
<dbReference type="EMBL" id="CCEJ010000003">
    <property type="protein sequence ID" value="CDR33371.1"/>
    <property type="molecule type" value="Genomic_DNA"/>
</dbReference>
<proteinExistence type="predicted"/>
<dbReference type="AlphaFoldDB" id="A0A090CYE7"/>
<keyword evidence="1" id="KW-1133">Transmembrane helix</keyword>
<dbReference type="OrthoDB" id="22569at2"/>
<keyword evidence="3" id="KW-1185">Reference proteome</keyword>
<dbReference type="RefSeq" id="WP_041016874.1">
    <property type="nucleotide sequence ID" value="NZ_CCEJ010000003.1"/>
</dbReference>
<organism evidence="2 3">
    <name type="scientific">Candidatus Criblamydia sequanensis CRIB-18</name>
    <dbReference type="NCBI Taxonomy" id="1437425"/>
    <lineage>
        <taxon>Bacteria</taxon>
        <taxon>Pseudomonadati</taxon>
        <taxon>Chlamydiota</taxon>
        <taxon>Chlamydiia</taxon>
        <taxon>Parachlamydiales</taxon>
        <taxon>Candidatus Criblamydiaceae</taxon>
        <taxon>Candidatus Criblamydia</taxon>
    </lineage>
</organism>
<accession>A0A090CYE7</accession>
<gene>
    <name evidence="2" type="ORF">CSEC_0537</name>
</gene>
<reference evidence="2" key="1">
    <citation type="submission" date="2013-12" db="EMBL/GenBank/DDBJ databases">
        <authorList>
            <person name="Linke B."/>
        </authorList>
    </citation>
    <scope>NUCLEOTIDE SEQUENCE [LARGE SCALE GENOMIC DNA]</scope>
    <source>
        <strain evidence="2">CRIB-18</strain>
    </source>
</reference>
<keyword evidence="1" id="KW-0812">Transmembrane</keyword>
<dbReference type="STRING" id="1437425.CSEC_0537"/>
<evidence type="ECO:0000313" key="3">
    <source>
        <dbReference type="Proteomes" id="UP000031552"/>
    </source>
</evidence>
<name>A0A090CYE7_9BACT</name>
<dbReference type="Proteomes" id="UP000031552">
    <property type="component" value="Unassembled WGS sequence"/>
</dbReference>
<comment type="caution">
    <text evidence="2">The sequence shown here is derived from an EMBL/GenBank/DDBJ whole genome shotgun (WGS) entry which is preliminary data.</text>
</comment>
<reference evidence="2" key="2">
    <citation type="submission" date="2014-09" db="EMBL/GenBank/DDBJ databases">
        <title>Criblamydia sequanensis harbors a mega-plasmid encoding arsenite resistance.</title>
        <authorList>
            <person name="Bertelli C."/>
            <person name="Goesmann A."/>
            <person name="Greub G."/>
        </authorList>
    </citation>
    <scope>NUCLEOTIDE SEQUENCE [LARGE SCALE GENOMIC DNA]</scope>
    <source>
        <strain evidence="2">CRIB-18</strain>
    </source>
</reference>
<keyword evidence="1" id="KW-0472">Membrane</keyword>